<dbReference type="RefSeq" id="WP_069381497.1">
    <property type="nucleotide sequence ID" value="NZ_CP017141.1"/>
</dbReference>
<dbReference type="KEGG" id="psty:BFS30_23325"/>
<proteinExistence type="predicted"/>
<dbReference type="EMBL" id="CP017141">
    <property type="protein sequence ID" value="AOM79835.1"/>
    <property type="molecule type" value="Genomic_DNA"/>
</dbReference>
<accession>A0A1D7QME1</accession>
<dbReference type="OrthoDB" id="767088at2"/>
<dbReference type="Proteomes" id="UP000094313">
    <property type="component" value="Chromosome"/>
</dbReference>
<dbReference type="Pfam" id="PF19781">
    <property type="entry name" value="DUF6266"/>
    <property type="match status" value="1"/>
</dbReference>
<protein>
    <submittedName>
        <fullName evidence="1">Uncharacterized protein</fullName>
    </submittedName>
</protein>
<evidence type="ECO:0000313" key="1">
    <source>
        <dbReference type="EMBL" id="AOM79835.1"/>
    </source>
</evidence>
<name>A0A1D7QME1_9SPHI</name>
<evidence type="ECO:0000313" key="2">
    <source>
        <dbReference type="Proteomes" id="UP000094313"/>
    </source>
</evidence>
<dbReference type="InterPro" id="IPR046233">
    <property type="entry name" value="DUF6266"/>
</dbReference>
<sequence length="215" mass="23066">MGKLFAGPWSDVRGIVGNNVGRYVNGENIFSVKPHKSSKPSSERQVNHRTGFGLMMGQVGLFSGAIAIGFKNNNARLAPGNAALRYNLEKALAGTAPDYSINYAEFSISRGKLAPVANAAVIGATVEAGALDFTWVLNTGYGESDPKDTVKVYIHTPEIDHLITNPTVVLRSALKLKMVVPFDFIGKPLHCYMMIVSADGKKVSNSQYCGSVTLT</sequence>
<organism evidence="1 2">
    <name type="scientific">Pedobacter steynii</name>
    <dbReference type="NCBI Taxonomy" id="430522"/>
    <lineage>
        <taxon>Bacteria</taxon>
        <taxon>Pseudomonadati</taxon>
        <taxon>Bacteroidota</taxon>
        <taxon>Sphingobacteriia</taxon>
        <taxon>Sphingobacteriales</taxon>
        <taxon>Sphingobacteriaceae</taxon>
        <taxon>Pedobacter</taxon>
    </lineage>
</organism>
<reference evidence="1 2" key="1">
    <citation type="submission" date="2016-08" db="EMBL/GenBank/DDBJ databases">
        <authorList>
            <person name="Seilhamer J.J."/>
        </authorList>
    </citation>
    <scope>NUCLEOTIDE SEQUENCE [LARGE SCALE GENOMIC DNA]</scope>
    <source>
        <strain evidence="1 2">DX4</strain>
    </source>
</reference>
<gene>
    <name evidence="1" type="ORF">BFS30_23325</name>
</gene>
<keyword evidence="2" id="KW-1185">Reference proteome</keyword>
<dbReference type="AlphaFoldDB" id="A0A1D7QME1"/>